<feature type="transmembrane region" description="Helical" evidence="1">
    <location>
        <begin position="12"/>
        <end position="33"/>
    </location>
</feature>
<dbReference type="Proteomes" id="UP000184526">
    <property type="component" value="Unassembled WGS sequence"/>
</dbReference>
<protein>
    <submittedName>
        <fullName evidence="2">Uncharacterized protein</fullName>
    </submittedName>
</protein>
<accession>A0A1M5U1H7</accession>
<dbReference type="EMBL" id="FQXP01000003">
    <property type="protein sequence ID" value="SHH56882.1"/>
    <property type="molecule type" value="Genomic_DNA"/>
</dbReference>
<dbReference type="AlphaFoldDB" id="A0A1M5U1H7"/>
<evidence type="ECO:0000313" key="3">
    <source>
        <dbReference type="Proteomes" id="UP000184526"/>
    </source>
</evidence>
<evidence type="ECO:0000256" key="1">
    <source>
        <dbReference type="SAM" id="Phobius"/>
    </source>
</evidence>
<evidence type="ECO:0000313" key="2">
    <source>
        <dbReference type="EMBL" id="SHH56882.1"/>
    </source>
</evidence>
<feature type="transmembrane region" description="Helical" evidence="1">
    <location>
        <begin position="39"/>
        <end position="58"/>
    </location>
</feature>
<keyword evidence="1" id="KW-0472">Membrane</keyword>
<keyword evidence="1" id="KW-1133">Transmembrane helix</keyword>
<gene>
    <name evidence="2" type="ORF">SAMN02745196_00809</name>
</gene>
<name>A0A1M5U1H7_9CLOT</name>
<keyword evidence="3" id="KW-1185">Reference proteome</keyword>
<organism evidence="2 3">
    <name type="scientific">Clostridium collagenovorans DSM 3089</name>
    <dbReference type="NCBI Taxonomy" id="1121306"/>
    <lineage>
        <taxon>Bacteria</taxon>
        <taxon>Bacillati</taxon>
        <taxon>Bacillota</taxon>
        <taxon>Clostridia</taxon>
        <taxon>Eubacteriales</taxon>
        <taxon>Clostridiaceae</taxon>
        <taxon>Clostridium</taxon>
    </lineage>
</organism>
<sequence>MGEYNMKKNKIGEYILGIGFAILVISEVVRLSLDYDMTKLSVVAIILMFIGVVTKGSIKSTKNNKR</sequence>
<proteinExistence type="predicted"/>
<reference evidence="2 3" key="1">
    <citation type="submission" date="2016-11" db="EMBL/GenBank/DDBJ databases">
        <authorList>
            <person name="Jaros S."/>
            <person name="Januszkiewicz K."/>
            <person name="Wedrychowicz H."/>
        </authorList>
    </citation>
    <scope>NUCLEOTIDE SEQUENCE [LARGE SCALE GENOMIC DNA]</scope>
    <source>
        <strain evidence="2 3">DSM 3089</strain>
    </source>
</reference>
<keyword evidence="1" id="KW-0812">Transmembrane</keyword>